<feature type="domain" description="DM2" evidence="2">
    <location>
        <begin position="41"/>
        <end position="108"/>
    </location>
</feature>
<dbReference type="CDD" id="cd10567">
    <property type="entry name" value="SWIB-MDM2_like"/>
    <property type="match status" value="1"/>
</dbReference>
<dbReference type="SUPFAM" id="SSF47592">
    <property type="entry name" value="SWIB/MDM2 domain"/>
    <property type="match status" value="1"/>
</dbReference>
<dbReference type="PANTHER" id="PTHR13844">
    <property type="entry name" value="SWI/SNF-RELATED MATRIX-ASSOCIATED ACTIN-DEPENDENT REGULATOR OF CHROMATIN SUBFAMILY D"/>
    <property type="match status" value="1"/>
</dbReference>
<dbReference type="Pfam" id="PF02201">
    <property type="entry name" value="SWIB"/>
    <property type="match status" value="1"/>
</dbReference>
<dbReference type="KEGG" id="egr:104442322"/>
<feature type="region of interest" description="Disordered" evidence="1">
    <location>
        <begin position="1"/>
        <end position="20"/>
    </location>
</feature>
<reference evidence="3" key="1">
    <citation type="submission" date="2013-07" db="EMBL/GenBank/DDBJ databases">
        <title>The genome of Eucalyptus grandis.</title>
        <authorList>
            <person name="Schmutz J."/>
            <person name="Hayes R."/>
            <person name="Myburg A."/>
            <person name="Tuskan G."/>
            <person name="Grattapaglia D."/>
            <person name="Rokhsar D.S."/>
        </authorList>
    </citation>
    <scope>NUCLEOTIDE SEQUENCE</scope>
    <source>
        <tissue evidence="3">Leaf extractions</tissue>
    </source>
</reference>
<protein>
    <recommendedName>
        <fullName evidence="2">DM2 domain-containing protein</fullName>
    </recommendedName>
</protein>
<dbReference type="OrthoDB" id="1164142at2759"/>
<evidence type="ECO:0000313" key="3">
    <source>
        <dbReference type="EMBL" id="KCW78392.1"/>
    </source>
</evidence>
<proteinExistence type="predicted"/>
<evidence type="ECO:0000259" key="2">
    <source>
        <dbReference type="Pfam" id="PF02201"/>
    </source>
</evidence>
<sequence>MAVARMLASAAKGGGAKFRPAAGGLAQAKALSKGKEAEQASASSELGKFMGIPEVSWSETAVLVSRFIKLHTRQNPGIKKDVLCEEKLKSILEGKDRVGISEIVKLLSSQPVRAQ</sequence>
<dbReference type="InterPro" id="IPR003121">
    <property type="entry name" value="SWIB_MDM2_domain"/>
</dbReference>
<gene>
    <name evidence="3" type="ORF">EUGRSUZ_D02561</name>
</gene>
<organism evidence="3">
    <name type="scientific">Eucalyptus grandis</name>
    <name type="common">Flooded gum</name>
    <dbReference type="NCBI Taxonomy" id="71139"/>
    <lineage>
        <taxon>Eukaryota</taxon>
        <taxon>Viridiplantae</taxon>
        <taxon>Streptophyta</taxon>
        <taxon>Embryophyta</taxon>
        <taxon>Tracheophyta</taxon>
        <taxon>Spermatophyta</taxon>
        <taxon>Magnoliopsida</taxon>
        <taxon>eudicotyledons</taxon>
        <taxon>Gunneridae</taxon>
        <taxon>Pentapetalae</taxon>
        <taxon>rosids</taxon>
        <taxon>malvids</taxon>
        <taxon>Myrtales</taxon>
        <taxon>Myrtaceae</taxon>
        <taxon>Myrtoideae</taxon>
        <taxon>Eucalypteae</taxon>
        <taxon>Eucalyptus</taxon>
    </lineage>
</organism>
<dbReference type="InParanoid" id="A0A059CJ25"/>
<dbReference type="Gramene" id="KCW78392">
    <property type="protein sequence ID" value="KCW78392"/>
    <property type="gene ID" value="EUGRSUZ_D02561"/>
</dbReference>
<dbReference type="Gene3D" id="1.10.245.10">
    <property type="entry name" value="SWIB/MDM2 domain"/>
    <property type="match status" value="1"/>
</dbReference>
<name>A0A059CJ25_EUCGR</name>
<evidence type="ECO:0000256" key="1">
    <source>
        <dbReference type="SAM" id="MobiDB-lite"/>
    </source>
</evidence>
<accession>A0A059CJ25</accession>
<dbReference type="AlphaFoldDB" id="A0A059CJ25"/>
<dbReference type="STRING" id="71139.A0A059CJ25"/>
<dbReference type="GO" id="GO:0005634">
    <property type="term" value="C:nucleus"/>
    <property type="evidence" value="ECO:0000318"/>
    <property type="project" value="GO_Central"/>
</dbReference>
<dbReference type="InterPro" id="IPR036885">
    <property type="entry name" value="SWIB_MDM2_dom_sf"/>
</dbReference>
<dbReference type="EMBL" id="KK198756">
    <property type="protein sequence ID" value="KCW78392.1"/>
    <property type="molecule type" value="Genomic_DNA"/>
</dbReference>
<dbReference type="eggNOG" id="KOG1946">
    <property type="taxonomic scope" value="Eukaryota"/>
</dbReference>